<protein>
    <recommendedName>
        <fullName evidence="4">DUF4252 domain-containing protein</fullName>
    </recommendedName>
</protein>
<proteinExistence type="predicted"/>
<evidence type="ECO:0000256" key="1">
    <source>
        <dbReference type="SAM" id="SignalP"/>
    </source>
</evidence>
<dbReference type="Pfam" id="PF14060">
    <property type="entry name" value="DUF4252"/>
    <property type="match status" value="1"/>
</dbReference>
<evidence type="ECO:0000313" key="2">
    <source>
        <dbReference type="EMBL" id="GEN77445.1"/>
    </source>
</evidence>
<reference evidence="2 3" key="1">
    <citation type="submission" date="2019-07" db="EMBL/GenBank/DDBJ databases">
        <title>Whole genome shotgun sequence of Chryseobacterium hagamense NBRC 105253.</title>
        <authorList>
            <person name="Hosoyama A."/>
            <person name="Uohara A."/>
            <person name="Ohji S."/>
            <person name="Ichikawa N."/>
        </authorList>
    </citation>
    <scope>NUCLEOTIDE SEQUENCE [LARGE SCALE GENOMIC DNA]</scope>
    <source>
        <strain evidence="2 3">NBRC 105253</strain>
    </source>
</reference>
<dbReference type="PROSITE" id="PS51257">
    <property type="entry name" value="PROKAR_LIPOPROTEIN"/>
    <property type="match status" value="1"/>
</dbReference>
<dbReference type="InterPro" id="IPR025348">
    <property type="entry name" value="DUF4252"/>
</dbReference>
<keyword evidence="3" id="KW-1185">Reference proteome</keyword>
<accession>A0A511YQH5</accession>
<feature type="chain" id="PRO_5022023995" description="DUF4252 domain-containing protein" evidence="1">
    <location>
        <begin position="27"/>
        <end position="170"/>
    </location>
</feature>
<name>A0A511YQH5_9FLAO</name>
<evidence type="ECO:0008006" key="4">
    <source>
        <dbReference type="Google" id="ProtNLM"/>
    </source>
</evidence>
<gene>
    <name evidence="2" type="ORF">CHA01nite_31850</name>
</gene>
<organism evidence="2 3">
    <name type="scientific">Chryseobacterium hagamense</name>
    <dbReference type="NCBI Taxonomy" id="395935"/>
    <lineage>
        <taxon>Bacteria</taxon>
        <taxon>Pseudomonadati</taxon>
        <taxon>Bacteroidota</taxon>
        <taxon>Flavobacteriia</taxon>
        <taxon>Flavobacteriales</taxon>
        <taxon>Weeksellaceae</taxon>
        <taxon>Chryseobacterium group</taxon>
        <taxon>Chryseobacterium</taxon>
    </lineage>
</organism>
<dbReference type="AlphaFoldDB" id="A0A511YQH5"/>
<feature type="signal peptide" evidence="1">
    <location>
        <begin position="1"/>
        <end position="26"/>
    </location>
</feature>
<comment type="caution">
    <text evidence="2">The sequence shown here is derived from an EMBL/GenBank/DDBJ whole genome shotgun (WGS) entry which is preliminary data.</text>
</comment>
<dbReference type="EMBL" id="BJYJ01000023">
    <property type="protein sequence ID" value="GEN77445.1"/>
    <property type="molecule type" value="Genomic_DNA"/>
</dbReference>
<dbReference type="Proteomes" id="UP000321863">
    <property type="component" value="Unassembled WGS sequence"/>
</dbReference>
<sequence length="170" mass="19146">MAMKIIRTIFLMLCTAMILQSCIVSSGKANMTYFSDSGKEFKGAKFTSINVPMFLAKPVIKKALREDGEDHEDLIRIIKKVSKIKVLTVENGDKTMLREFASYLNDNNYEDWATIMHDGDRINIRVKQNGEAIKNMLITVNSKKELLFVDVKGNFTPGDISKMIASASDK</sequence>
<keyword evidence="1" id="KW-0732">Signal</keyword>
<evidence type="ECO:0000313" key="3">
    <source>
        <dbReference type="Proteomes" id="UP000321863"/>
    </source>
</evidence>